<comment type="caution">
    <text evidence="2">The sequence shown here is derived from an EMBL/GenBank/DDBJ whole genome shotgun (WGS) entry which is preliminary data.</text>
</comment>
<protein>
    <submittedName>
        <fullName evidence="2">Uncharacterized protein</fullName>
    </submittedName>
</protein>
<gene>
    <name evidence="2" type="ORF">J2W94_001695</name>
</gene>
<reference evidence="2 3" key="1">
    <citation type="submission" date="2023-07" db="EMBL/GenBank/DDBJ databases">
        <title>Sorghum-associated microbial communities from plants grown in Nebraska, USA.</title>
        <authorList>
            <person name="Schachtman D."/>
        </authorList>
    </citation>
    <scope>NUCLEOTIDE SEQUENCE [LARGE SCALE GENOMIC DNA]</scope>
    <source>
        <strain evidence="2 3">BE107</strain>
    </source>
</reference>
<proteinExistence type="predicted"/>
<dbReference type="EMBL" id="JAVDTT010000002">
    <property type="protein sequence ID" value="MDR6841410.1"/>
    <property type="molecule type" value="Genomic_DNA"/>
</dbReference>
<dbReference type="InterPro" id="IPR046732">
    <property type="entry name" value="DUF6624"/>
</dbReference>
<evidence type="ECO:0000256" key="1">
    <source>
        <dbReference type="SAM" id="SignalP"/>
    </source>
</evidence>
<dbReference type="Proteomes" id="UP001254759">
    <property type="component" value="Unassembled WGS sequence"/>
</dbReference>
<evidence type="ECO:0000313" key="2">
    <source>
        <dbReference type="EMBL" id="MDR6841410.1"/>
    </source>
</evidence>
<feature type="signal peptide" evidence="1">
    <location>
        <begin position="1"/>
        <end position="25"/>
    </location>
</feature>
<organism evidence="2 3">
    <name type="scientific">Pseudoxanthomonas sacheonensis</name>
    <dbReference type="NCBI Taxonomy" id="443615"/>
    <lineage>
        <taxon>Bacteria</taxon>
        <taxon>Pseudomonadati</taxon>
        <taxon>Pseudomonadota</taxon>
        <taxon>Gammaproteobacteria</taxon>
        <taxon>Lysobacterales</taxon>
        <taxon>Lysobacteraceae</taxon>
        <taxon>Pseudoxanthomonas</taxon>
    </lineage>
</organism>
<evidence type="ECO:0000313" key="3">
    <source>
        <dbReference type="Proteomes" id="UP001254759"/>
    </source>
</evidence>
<keyword evidence="1" id="KW-0732">Signal</keyword>
<sequence>MPIIRAAFWAMLLLTPGAFPETAAADEGDAIMTVVMEKCPGAAKFILRGHPDLASLEKSESQAKEVAQASSPSLVYPALRDELLEMSRKDQAARLGDMSTPEAWNRLSAVDAANLARLKQIVLEKGFPDAAMVGRDGFNAAWLLVQHADPDPAFQQDMLELLMEKHLIEGEQLALLTDRVLRAQGKPQRYGSQFTEEDGRQVPQPIEEPVEQLDQRRAAIGMMSFADYQCAMDVTYLARKNLVRKKP</sequence>
<accession>A0ABU1RSX7</accession>
<feature type="chain" id="PRO_5046589199" evidence="1">
    <location>
        <begin position="26"/>
        <end position="247"/>
    </location>
</feature>
<keyword evidence="3" id="KW-1185">Reference proteome</keyword>
<dbReference type="Pfam" id="PF20329">
    <property type="entry name" value="DUF6624"/>
    <property type="match status" value="1"/>
</dbReference>
<name>A0ABU1RSX7_9GAMM</name>
<dbReference type="RefSeq" id="WP_310092152.1">
    <property type="nucleotide sequence ID" value="NZ_JAVDTT010000002.1"/>
</dbReference>